<accession>B4FUX2</accession>
<evidence type="ECO:0000313" key="2">
    <source>
        <dbReference type="EMBL" id="ACF85915.1"/>
    </source>
</evidence>
<proteinExistence type="evidence at transcript level"/>
<organism evidence="2">
    <name type="scientific">Zea mays</name>
    <name type="common">Maize</name>
    <dbReference type="NCBI Taxonomy" id="4577"/>
    <lineage>
        <taxon>Eukaryota</taxon>
        <taxon>Viridiplantae</taxon>
        <taxon>Streptophyta</taxon>
        <taxon>Embryophyta</taxon>
        <taxon>Tracheophyta</taxon>
        <taxon>Spermatophyta</taxon>
        <taxon>Magnoliopsida</taxon>
        <taxon>Liliopsida</taxon>
        <taxon>Poales</taxon>
        <taxon>Poaceae</taxon>
        <taxon>PACMAD clade</taxon>
        <taxon>Panicoideae</taxon>
        <taxon>Andropogonodae</taxon>
        <taxon>Andropogoneae</taxon>
        <taxon>Tripsacinae</taxon>
        <taxon>Zea</taxon>
    </lineage>
</organism>
<protein>
    <submittedName>
        <fullName evidence="2">Uncharacterized protein</fullName>
    </submittedName>
</protein>
<feature type="compositionally biased region" description="Polar residues" evidence="1">
    <location>
        <begin position="1"/>
        <end position="10"/>
    </location>
</feature>
<dbReference type="AlphaFoldDB" id="B4FUX2"/>
<feature type="region of interest" description="Disordered" evidence="1">
    <location>
        <begin position="1"/>
        <end position="31"/>
    </location>
</feature>
<sequence>MEPKKSSAQHQPHAMEPKKSSPRGAGAVAATATEAESPLSSLFYPPAPAMGFFAYRQMGKIRSCTALFTKGRAGAHKLARQVMVNRNGLLPKVIPRTQRTVNIHHLMIRHVLGHLCIMVVEIISTAALQPRKRQNPPLTTKGTRKIQSQILMATGGKAHFITKRTWWPLLGEQGTEGGQ</sequence>
<evidence type="ECO:0000256" key="1">
    <source>
        <dbReference type="SAM" id="MobiDB-lite"/>
    </source>
</evidence>
<dbReference type="EMBL" id="BT040910">
    <property type="protein sequence ID" value="ACF85915.1"/>
    <property type="molecule type" value="mRNA"/>
</dbReference>
<name>B4FUX2_MAIZE</name>
<reference evidence="2" key="1">
    <citation type="journal article" date="2009" name="PLoS Genet.">
        <title>Sequencing, mapping, and analysis of 27,455 maize full-length cDNAs.</title>
        <authorList>
            <person name="Soderlund C."/>
            <person name="Descour A."/>
            <person name="Kudrna D."/>
            <person name="Bomhoff M."/>
            <person name="Boyd L."/>
            <person name="Currie J."/>
            <person name="Angelova A."/>
            <person name="Collura K."/>
            <person name="Wissotski M."/>
            <person name="Ashley E."/>
            <person name="Morrow D."/>
            <person name="Fernandes J."/>
            <person name="Walbot V."/>
            <person name="Yu Y."/>
        </authorList>
    </citation>
    <scope>NUCLEOTIDE SEQUENCE</scope>
    <source>
        <strain evidence="2">B73</strain>
    </source>
</reference>
<dbReference type="GeneID" id="100273482"/>
<dbReference type="RefSeq" id="XP_008672443.1">
    <property type="nucleotide sequence ID" value="XM_008674221.4"/>
</dbReference>